<evidence type="ECO:0000313" key="6">
    <source>
        <dbReference type="Proteomes" id="UP001240250"/>
    </source>
</evidence>
<organism evidence="5 6">
    <name type="scientific">Cellulomonas iranensis</name>
    <dbReference type="NCBI Taxonomy" id="76862"/>
    <lineage>
        <taxon>Bacteria</taxon>
        <taxon>Bacillati</taxon>
        <taxon>Actinomycetota</taxon>
        <taxon>Actinomycetes</taxon>
        <taxon>Micrococcales</taxon>
        <taxon>Cellulomonadaceae</taxon>
        <taxon>Cellulomonas</taxon>
    </lineage>
</organism>
<evidence type="ECO:0000313" key="5">
    <source>
        <dbReference type="EMBL" id="MDQ0426947.1"/>
    </source>
</evidence>
<keyword evidence="1" id="KW-0805">Transcription regulation</keyword>
<dbReference type="InterPro" id="IPR011711">
    <property type="entry name" value="GntR_C"/>
</dbReference>
<dbReference type="PRINTS" id="PR00035">
    <property type="entry name" value="HTHGNTR"/>
</dbReference>
<evidence type="ECO:0000259" key="4">
    <source>
        <dbReference type="PROSITE" id="PS50949"/>
    </source>
</evidence>
<dbReference type="PROSITE" id="PS50949">
    <property type="entry name" value="HTH_GNTR"/>
    <property type="match status" value="1"/>
</dbReference>
<dbReference type="CDD" id="cd07377">
    <property type="entry name" value="WHTH_GntR"/>
    <property type="match status" value="1"/>
</dbReference>
<dbReference type="SUPFAM" id="SSF48008">
    <property type="entry name" value="GntR ligand-binding domain-like"/>
    <property type="match status" value="1"/>
</dbReference>
<dbReference type="InterPro" id="IPR008920">
    <property type="entry name" value="TF_FadR/GntR_C"/>
</dbReference>
<reference evidence="5 6" key="1">
    <citation type="submission" date="2023-07" db="EMBL/GenBank/DDBJ databases">
        <title>Sequencing the genomes of 1000 actinobacteria strains.</title>
        <authorList>
            <person name="Klenk H.-P."/>
        </authorList>
    </citation>
    <scope>NUCLEOTIDE SEQUENCE [LARGE SCALE GENOMIC DNA]</scope>
    <source>
        <strain evidence="5 6">DSM 14785</strain>
    </source>
</reference>
<name>A0ABU0GNL0_9CELL</name>
<dbReference type="Pfam" id="PF07729">
    <property type="entry name" value="FCD"/>
    <property type="match status" value="1"/>
</dbReference>
<comment type="caution">
    <text evidence="5">The sequence shown here is derived from an EMBL/GenBank/DDBJ whole genome shotgun (WGS) entry which is preliminary data.</text>
</comment>
<sequence>MPRRSSAPPASAADTAYRHVKDALLGGRHPGGTMLSEVDVAAELGVSRTPVREAFLRLAAEGWLRLFPKRGALVVPATPGEAQDVLDARLLLEGHAVEQVLAGPPGAREELVATLRALVARQRDALDADTHDDDADLDAYADLDAAFHHAIVAAGGNAVLTQVAGTLRERQSRMVALSVGRSSARAATFVDGHEALVAAIADGDAAGFRARLAAHVHDAHGTAGRHGGQR</sequence>
<dbReference type="Proteomes" id="UP001240250">
    <property type="component" value="Unassembled WGS sequence"/>
</dbReference>
<dbReference type="EMBL" id="JAUSVM010000001">
    <property type="protein sequence ID" value="MDQ0426947.1"/>
    <property type="molecule type" value="Genomic_DNA"/>
</dbReference>
<dbReference type="Gene3D" id="1.10.10.10">
    <property type="entry name" value="Winged helix-like DNA-binding domain superfamily/Winged helix DNA-binding domain"/>
    <property type="match status" value="1"/>
</dbReference>
<dbReference type="Gene3D" id="1.20.120.530">
    <property type="entry name" value="GntR ligand-binding domain-like"/>
    <property type="match status" value="1"/>
</dbReference>
<dbReference type="Pfam" id="PF00392">
    <property type="entry name" value="GntR"/>
    <property type="match status" value="1"/>
</dbReference>
<evidence type="ECO:0000256" key="1">
    <source>
        <dbReference type="ARBA" id="ARBA00023015"/>
    </source>
</evidence>
<dbReference type="RefSeq" id="WP_070318984.1">
    <property type="nucleotide sequence ID" value="NZ_JAUSVM010000001.1"/>
</dbReference>
<keyword evidence="3" id="KW-0804">Transcription</keyword>
<keyword evidence="2 5" id="KW-0238">DNA-binding</keyword>
<dbReference type="SMART" id="SM00345">
    <property type="entry name" value="HTH_GNTR"/>
    <property type="match status" value="1"/>
</dbReference>
<dbReference type="SMART" id="SM00895">
    <property type="entry name" value="FCD"/>
    <property type="match status" value="1"/>
</dbReference>
<evidence type="ECO:0000256" key="3">
    <source>
        <dbReference type="ARBA" id="ARBA00023163"/>
    </source>
</evidence>
<dbReference type="GO" id="GO:0003677">
    <property type="term" value="F:DNA binding"/>
    <property type="evidence" value="ECO:0007669"/>
    <property type="project" value="UniProtKB-KW"/>
</dbReference>
<dbReference type="InterPro" id="IPR036390">
    <property type="entry name" value="WH_DNA-bd_sf"/>
</dbReference>
<protein>
    <submittedName>
        <fullName evidence="5">DNA-binding GntR family transcriptional regulator</fullName>
    </submittedName>
</protein>
<accession>A0ABU0GNL0</accession>
<dbReference type="InterPro" id="IPR036388">
    <property type="entry name" value="WH-like_DNA-bd_sf"/>
</dbReference>
<dbReference type="InterPro" id="IPR000524">
    <property type="entry name" value="Tscrpt_reg_HTH_GntR"/>
</dbReference>
<keyword evidence="6" id="KW-1185">Reference proteome</keyword>
<proteinExistence type="predicted"/>
<dbReference type="SUPFAM" id="SSF46785">
    <property type="entry name" value="Winged helix' DNA-binding domain"/>
    <property type="match status" value="1"/>
</dbReference>
<dbReference type="PANTHER" id="PTHR43537:SF24">
    <property type="entry name" value="GLUCONATE OPERON TRANSCRIPTIONAL REPRESSOR"/>
    <property type="match status" value="1"/>
</dbReference>
<evidence type="ECO:0000256" key="2">
    <source>
        <dbReference type="ARBA" id="ARBA00023125"/>
    </source>
</evidence>
<dbReference type="PANTHER" id="PTHR43537">
    <property type="entry name" value="TRANSCRIPTIONAL REGULATOR, GNTR FAMILY"/>
    <property type="match status" value="1"/>
</dbReference>
<gene>
    <name evidence="5" type="ORF">JO380_003328</name>
</gene>
<feature type="domain" description="HTH gntR-type" evidence="4">
    <location>
        <begin position="10"/>
        <end position="77"/>
    </location>
</feature>